<evidence type="ECO:0000313" key="2">
    <source>
        <dbReference type="EMBL" id="TNN29096.1"/>
    </source>
</evidence>
<accession>A0A4Z2EJQ8</accession>
<comment type="caution">
    <text evidence="2">The sequence shown here is derived from an EMBL/GenBank/DDBJ whole genome shotgun (WGS) entry which is preliminary data.</text>
</comment>
<organism evidence="2 3">
    <name type="scientific">Liparis tanakae</name>
    <name type="common">Tanaka's snailfish</name>
    <dbReference type="NCBI Taxonomy" id="230148"/>
    <lineage>
        <taxon>Eukaryota</taxon>
        <taxon>Metazoa</taxon>
        <taxon>Chordata</taxon>
        <taxon>Craniata</taxon>
        <taxon>Vertebrata</taxon>
        <taxon>Euteleostomi</taxon>
        <taxon>Actinopterygii</taxon>
        <taxon>Neopterygii</taxon>
        <taxon>Teleostei</taxon>
        <taxon>Neoteleostei</taxon>
        <taxon>Acanthomorphata</taxon>
        <taxon>Eupercaria</taxon>
        <taxon>Perciformes</taxon>
        <taxon>Cottioidei</taxon>
        <taxon>Cottales</taxon>
        <taxon>Liparidae</taxon>
        <taxon>Liparis</taxon>
    </lineage>
</organism>
<evidence type="ECO:0000313" key="3">
    <source>
        <dbReference type="Proteomes" id="UP000314294"/>
    </source>
</evidence>
<proteinExistence type="predicted"/>
<feature type="compositionally biased region" description="Basic and acidic residues" evidence="1">
    <location>
        <begin position="8"/>
        <end position="19"/>
    </location>
</feature>
<dbReference type="AlphaFoldDB" id="A0A4Z2EJQ8"/>
<sequence>MTALTAQLREDDFADRSCPDHGGPGEASGRGKHGGGVHKLLVEATKKWRLSLGKPASLCHRHKNTIIMRDSIITC</sequence>
<gene>
    <name evidence="2" type="ORF">EYF80_060755</name>
</gene>
<dbReference type="Proteomes" id="UP000314294">
    <property type="component" value="Unassembled WGS sequence"/>
</dbReference>
<feature type="region of interest" description="Disordered" evidence="1">
    <location>
        <begin position="1"/>
        <end position="36"/>
    </location>
</feature>
<evidence type="ECO:0000256" key="1">
    <source>
        <dbReference type="SAM" id="MobiDB-lite"/>
    </source>
</evidence>
<name>A0A4Z2EJQ8_9TELE</name>
<protein>
    <submittedName>
        <fullName evidence="2">Uncharacterized protein</fullName>
    </submittedName>
</protein>
<dbReference type="EMBL" id="SRLO01006064">
    <property type="protein sequence ID" value="TNN29096.1"/>
    <property type="molecule type" value="Genomic_DNA"/>
</dbReference>
<keyword evidence="3" id="KW-1185">Reference proteome</keyword>
<reference evidence="2 3" key="1">
    <citation type="submission" date="2019-03" db="EMBL/GenBank/DDBJ databases">
        <title>First draft genome of Liparis tanakae, snailfish: a comprehensive survey of snailfish specific genes.</title>
        <authorList>
            <person name="Kim W."/>
            <person name="Song I."/>
            <person name="Jeong J.-H."/>
            <person name="Kim D."/>
            <person name="Kim S."/>
            <person name="Ryu S."/>
            <person name="Song J.Y."/>
            <person name="Lee S.K."/>
        </authorList>
    </citation>
    <scope>NUCLEOTIDE SEQUENCE [LARGE SCALE GENOMIC DNA]</scope>
    <source>
        <tissue evidence="2">Muscle</tissue>
    </source>
</reference>